<name>A0A7T1WU76_9ACTN</name>
<dbReference type="SUPFAM" id="SSF51182">
    <property type="entry name" value="RmlC-like cupins"/>
    <property type="match status" value="1"/>
</dbReference>
<dbReference type="InterPro" id="IPR011051">
    <property type="entry name" value="RmlC_Cupin_sf"/>
</dbReference>
<dbReference type="InterPro" id="IPR014710">
    <property type="entry name" value="RmlC-like_jellyroll"/>
</dbReference>
<evidence type="ECO:0000313" key="2">
    <source>
        <dbReference type="EMBL" id="QPP09354.1"/>
    </source>
</evidence>
<dbReference type="InterPro" id="IPR013096">
    <property type="entry name" value="Cupin_2"/>
</dbReference>
<dbReference type="Pfam" id="PF07883">
    <property type="entry name" value="Cupin_2"/>
    <property type="match status" value="1"/>
</dbReference>
<proteinExistence type="predicted"/>
<evidence type="ECO:0000313" key="3">
    <source>
        <dbReference type="Proteomes" id="UP000595046"/>
    </source>
</evidence>
<dbReference type="CDD" id="cd02233">
    <property type="entry name" value="cupin_HNL-like"/>
    <property type="match status" value="1"/>
</dbReference>
<dbReference type="InterPro" id="IPR047263">
    <property type="entry name" value="HNL-like_cupin"/>
</dbReference>
<dbReference type="RefSeq" id="WP_197353125.1">
    <property type="nucleotide sequence ID" value="NZ_CP048882.1"/>
</dbReference>
<dbReference type="KEGG" id="sbat:G4Z16_26330"/>
<gene>
    <name evidence="2" type="ORF">G4Z16_26330</name>
</gene>
<protein>
    <submittedName>
        <fullName evidence="2">Cupin domain-containing protein</fullName>
    </submittedName>
</protein>
<dbReference type="EMBL" id="CP048882">
    <property type="protein sequence ID" value="QPP09354.1"/>
    <property type="molecule type" value="Genomic_DNA"/>
</dbReference>
<feature type="domain" description="Cupin type-2" evidence="1">
    <location>
        <begin position="43"/>
        <end position="97"/>
    </location>
</feature>
<dbReference type="AlphaFoldDB" id="A0A7T1WU76"/>
<dbReference type="Proteomes" id="UP000595046">
    <property type="component" value="Chromosome"/>
</dbReference>
<dbReference type="Gene3D" id="2.60.120.10">
    <property type="entry name" value="Jelly Rolls"/>
    <property type="match status" value="1"/>
</dbReference>
<organism evidence="2 3">
    <name type="scientific">Streptomyces bathyalis</name>
    <dbReference type="NCBI Taxonomy" id="2710756"/>
    <lineage>
        <taxon>Bacteria</taxon>
        <taxon>Bacillati</taxon>
        <taxon>Actinomycetota</taxon>
        <taxon>Actinomycetes</taxon>
        <taxon>Kitasatosporales</taxon>
        <taxon>Streptomycetaceae</taxon>
        <taxon>Streptomyces</taxon>
    </lineage>
</organism>
<dbReference type="PANTHER" id="PTHR43698:SF1">
    <property type="entry name" value="BLL4564 PROTEIN"/>
    <property type="match status" value="1"/>
</dbReference>
<accession>A0A7T1WU76</accession>
<sequence>MRIVHGRARDGLSEQRSATFTGSVWADPVLPATDGVVINDVFFTPGAHTHWHSHEHGQILQVTAGSGLVCTQGEAAQPLGAGDTVWVPAGEVHWHGAAPGSYLLHTAVSLGTTTWLEPVGEDAYPGTG</sequence>
<dbReference type="PANTHER" id="PTHR43698">
    <property type="entry name" value="RIBD C-TERMINAL DOMAIN CONTAINING PROTEIN"/>
    <property type="match status" value="1"/>
</dbReference>
<keyword evidence="3" id="KW-1185">Reference proteome</keyword>
<reference evidence="3" key="1">
    <citation type="submission" date="2020-02" db="EMBL/GenBank/DDBJ databases">
        <title>Streptomyces sp. ASO4wet.</title>
        <authorList>
            <person name="Risdian C."/>
            <person name="Landwehr W."/>
            <person name="Schupp P."/>
            <person name="Wink J."/>
        </authorList>
    </citation>
    <scope>NUCLEOTIDE SEQUENCE [LARGE SCALE GENOMIC DNA]</scope>
    <source>
        <strain evidence="3">ASO4wet</strain>
    </source>
</reference>
<evidence type="ECO:0000259" key="1">
    <source>
        <dbReference type="Pfam" id="PF07883"/>
    </source>
</evidence>